<dbReference type="EMBL" id="QGKW02001660">
    <property type="protein sequence ID" value="KAF2578753.1"/>
    <property type="molecule type" value="Genomic_DNA"/>
</dbReference>
<dbReference type="Proteomes" id="UP000712281">
    <property type="component" value="Unassembled WGS sequence"/>
</dbReference>
<name>A0A8S9JB47_BRACR</name>
<reference evidence="2" key="1">
    <citation type="submission" date="2019-12" db="EMBL/GenBank/DDBJ databases">
        <title>Genome sequencing and annotation of Brassica cretica.</title>
        <authorList>
            <person name="Studholme D.J."/>
            <person name="Sarris P.F."/>
        </authorList>
    </citation>
    <scope>NUCLEOTIDE SEQUENCE</scope>
    <source>
        <strain evidence="2">PFS-001/15</strain>
        <tissue evidence="2">Leaf</tissue>
    </source>
</reference>
<organism evidence="2 3">
    <name type="scientific">Brassica cretica</name>
    <name type="common">Mustard</name>
    <dbReference type="NCBI Taxonomy" id="69181"/>
    <lineage>
        <taxon>Eukaryota</taxon>
        <taxon>Viridiplantae</taxon>
        <taxon>Streptophyta</taxon>
        <taxon>Embryophyta</taxon>
        <taxon>Tracheophyta</taxon>
        <taxon>Spermatophyta</taxon>
        <taxon>Magnoliopsida</taxon>
        <taxon>eudicotyledons</taxon>
        <taxon>Gunneridae</taxon>
        <taxon>Pentapetalae</taxon>
        <taxon>rosids</taxon>
        <taxon>malvids</taxon>
        <taxon>Brassicales</taxon>
        <taxon>Brassicaceae</taxon>
        <taxon>Brassiceae</taxon>
        <taxon>Brassica</taxon>
    </lineage>
</organism>
<evidence type="ECO:0000313" key="2">
    <source>
        <dbReference type="EMBL" id="KAF2578753.1"/>
    </source>
</evidence>
<dbReference type="AlphaFoldDB" id="A0A8S9JB47"/>
<gene>
    <name evidence="2" type="ORF">F2Q68_00006388</name>
</gene>
<feature type="region of interest" description="Disordered" evidence="1">
    <location>
        <begin position="24"/>
        <end position="43"/>
    </location>
</feature>
<accession>A0A8S9JB47</accession>
<evidence type="ECO:0000256" key="1">
    <source>
        <dbReference type="SAM" id="MobiDB-lite"/>
    </source>
</evidence>
<sequence>MDFGRTLIDETRAISSDKLTEISVDDEHQTSIDSTPPEAGKYSLTDDANERVVLGEPKGQLSNAKNQIMNEQGTEIPVQIKSISERDNEWKFSLQDYLNPGRTYSNRSAIRLPKDDTKKSGNSPEYLIMGQNQFGIYQIDDDTLSELEQQIDFVDSQTLKNNYLNPDSFTQNYDATVGSRRGRAKFRLNQAFMGNRKLATDLNGKIDIIFSELMRKFDVLNEHIKRLDSQVVENATAIKRETGRLPGRTDANPKRQVNAVLLRSGKHLVSRAIKINNTEKHVVVEEAGEKAIDLEEEEGGLEEDVDIDRQENIDRQTTVNIDRDYGNNVDRLSTPAEPAVEKVYRTLPPFPPNKTQTKRELDRAICKKAFDKITLEMPLSDEIKRK</sequence>
<evidence type="ECO:0000313" key="3">
    <source>
        <dbReference type="Proteomes" id="UP000712281"/>
    </source>
</evidence>
<protein>
    <submittedName>
        <fullName evidence="2">Uncharacterized protein</fullName>
    </submittedName>
</protein>
<comment type="caution">
    <text evidence="2">The sequence shown here is derived from an EMBL/GenBank/DDBJ whole genome shotgun (WGS) entry which is preliminary data.</text>
</comment>
<proteinExistence type="predicted"/>